<dbReference type="Pfam" id="PF17291">
    <property type="entry name" value="M60-like_N"/>
    <property type="match status" value="1"/>
</dbReference>
<evidence type="ECO:0000313" key="3">
    <source>
        <dbReference type="EMBL" id="KAK8878500.1"/>
    </source>
</evidence>
<reference evidence="3 4" key="1">
    <citation type="submission" date="2024-04" db="EMBL/GenBank/DDBJ databases">
        <title>Tritrichomonas musculus Genome.</title>
        <authorList>
            <person name="Alves-Ferreira E."/>
            <person name="Grigg M."/>
            <person name="Lorenzi H."/>
            <person name="Galac M."/>
        </authorList>
    </citation>
    <scope>NUCLEOTIDE SEQUENCE [LARGE SCALE GENOMIC DNA]</scope>
    <source>
        <strain evidence="3 4">EAF2021</strain>
    </source>
</reference>
<dbReference type="Proteomes" id="UP001470230">
    <property type="component" value="Unassembled WGS sequence"/>
</dbReference>
<evidence type="ECO:0000259" key="2">
    <source>
        <dbReference type="PROSITE" id="PS51723"/>
    </source>
</evidence>
<dbReference type="PROSITE" id="PS51723">
    <property type="entry name" value="PEPTIDASE_M60"/>
    <property type="match status" value="1"/>
</dbReference>
<name>A0ABR2JMZ1_9EUKA</name>
<feature type="region of interest" description="Disordered" evidence="1">
    <location>
        <begin position="1"/>
        <end position="22"/>
    </location>
</feature>
<dbReference type="InterPro" id="IPR031161">
    <property type="entry name" value="Peptidase_M60_dom"/>
</dbReference>
<dbReference type="SMART" id="SM01276">
    <property type="entry name" value="M60-like"/>
    <property type="match status" value="1"/>
</dbReference>
<evidence type="ECO:0000313" key="4">
    <source>
        <dbReference type="Proteomes" id="UP001470230"/>
    </source>
</evidence>
<accession>A0ABR2JMZ1</accession>
<protein>
    <recommendedName>
        <fullName evidence="2">Peptidase M60 domain-containing protein</fullName>
    </recommendedName>
</protein>
<feature type="domain" description="Peptidase M60" evidence="2">
    <location>
        <begin position="414"/>
        <end position="720"/>
    </location>
</feature>
<gene>
    <name evidence="3" type="ORF">M9Y10_005275</name>
</gene>
<keyword evidence="4" id="KW-1185">Reference proteome</keyword>
<comment type="caution">
    <text evidence="3">The sequence shown here is derived from an EMBL/GenBank/DDBJ whole genome shotgun (WGS) entry which is preliminary data.</text>
</comment>
<sequence>MGCGASSAKVQNTPKRVTPKPAPVLPSQTVMTVNASLESDERLKKSFEILTKDISKVASPANQMSIACLTGDTFPILVCPIENTIIQETGKEDEEGKDNENIVQTCDDDKILLPIIAASYSTSGRLVCYSQLTYLTNAILQVEQTMKLVTRTFNWLCDGTVENSPIGVFTKTSELNKTIVSGLKRLKMNPIEKTNLDTDLSKSKLVIVTSDVDTSDIRLYGKLVEFSTSGGGILVFYNHDFSDEDTNVLEINNFLLHYGLSYTNELINVDEGKKSVVDVCQDFDKIKMHNFAYLTELLTEILDLDRPDINQLDKVVADFRYYMNCNDERQNQSLIDLSTHAWDYLNRTEYSQNGTICKDITQCIVALLILDLNRKIPLRLAKTIPEVEYFPGLPDSSVTSSLSDFTRQIEFPDSSWVTTGLYLPPGCIGVVKSPDVFPDITIQIGCHTESLLMKEGPWKRWPLITSGFAINDDSIEVGSQFGGIVYVTSEDIDVEALELDFEGFSEYPRFCDSDPSVWERTKDIKVPFGEIELRTLILTMPTSFLLKLDLPKISERLTQMHQTIIQFLGAPLSQPDRVVFDIEVASDGKSTNYPLVETIDKIEPIFNNVDNPNIDLFNLFVRIATSDIRENCFDPSIEIAFATVAACLAFKEEFPDFEISKLDPSFKKPKLFDELWKIHTKGSSDWIPQTLEKFQDPSYMLSNVPEDMWIAFVRNLCKNGKHDFTEILDKIYPIPLNVSDDSETNYPKFQ</sequence>
<dbReference type="InterPro" id="IPR035423">
    <property type="entry name" value="M60-like_N"/>
</dbReference>
<dbReference type="PANTHER" id="PTHR15730">
    <property type="entry name" value="EXPERIMENTAL AUTOIMMUNE PROSTATITIS ANTIGEN 2-RELATED"/>
    <property type="match status" value="1"/>
</dbReference>
<dbReference type="PANTHER" id="PTHR15730:SF5">
    <property type="entry name" value="SI:CH211-210B2.2-RELATED"/>
    <property type="match status" value="1"/>
</dbReference>
<proteinExistence type="predicted"/>
<dbReference type="InterPro" id="IPR051244">
    <property type="entry name" value="TCAF"/>
</dbReference>
<evidence type="ECO:0000256" key="1">
    <source>
        <dbReference type="SAM" id="MobiDB-lite"/>
    </source>
</evidence>
<dbReference type="EMBL" id="JAPFFF010000011">
    <property type="protein sequence ID" value="KAK8878500.1"/>
    <property type="molecule type" value="Genomic_DNA"/>
</dbReference>
<organism evidence="3 4">
    <name type="scientific">Tritrichomonas musculus</name>
    <dbReference type="NCBI Taxonomy" id="1915356"/>
    <lineage>
        <taxon>Eukaryota</taxon>
        <taxon>Metamonada</taxon>
        <taxon>Parabasalia</taxon>
        <taxon>Tritrichomonadida</taxon>
        <taxon>Tritrichomonadidae</taxon>
        <taxon>Tritrichomonas</taxon>
    </lineage>
</organism>